<reference evidence="2 3" key="1">
    <citation type="submission" date="2020-08" db="EMBL/GenBank/DDBJ databases">
        <title>Bridging the membrane lipid divide: bacteria of the FCB group superphylum have the potential to synthesize archaeal ether lipids.</title>
        <authorList>
            <person name="Villanueva L."/>
            <person name="Von Meijenfeldt F.A.B."/>
            <person name="Westbye A.B."/>
            <person name="Yadav S."/>
            <person name="Hopmans E.C."/>
            <person name="Dutilh B.E."/>
            <person name="Sinninghe Damste J.S."/>
        </authorList>
    </citation>
    <scope>NUCLEOTIDE SEQUENCE [LARGE SCALE GENOMIC DNA]</scope>
    <source>
        <strain evidence="2">NIOZ-UU36</strain>
    </source>
</reference>
<feature type="transmembrane region" description="Helical" evidence="1">
    <location>
        <begin position="36"/>
        <end position="57"/>
    </location>
</feature>
<feature type="transmembrane region" description="Helical" evidence="1">
    <location>
        <begin position="95"/>
        <end position="114"/>
    </location>
</feature>
<proteinExistence type="predicted"/>
<name>A0A8J6TH39_9CHLR</name>
<feature type="transmembrane region" description="Helical" evidence="1">
    <location>
        <begin position="63"/>
        <end position="83"/>
    </location>
</feature>
<gene>
    <name evidence="2" type="ORF">H8E29_15155</name>
</gene>
<evidence type="ECO:0000313" key="3">
    <source>
        <dbReference type="Proteomes" id="UP000614469"/>
    </source>
</evidence>
<organism evidence="2 3">
    <name type="scientific">Candidatus Desulfolinea nitratireducens</name>
    <dbReference type="NCBI Taxonomy" id="2841698"/>
    <lineage>
        <taxon>Bacteria</taxon>
        <taxon>Bacillati</taxon>
        <taxon>Chloroflexota</taxon>
        <taxon>Anaerolineae</taxon>
        <taxon>Anaerolineales</taxon>
        <taxon>Anaerolineales incertae sedis</taxon>
        <taxon>Candidatus Desulfolinea</taxon>
    </lineage>
</organism>
<evidence type="ECO:0000256" key="1">
    <source>
        <dbReference type="SAM" id="Phobius"/>
    </source>
</evidence>
<dbReference type="Proteomes" id="UP000614469">
    <property type="component" value="Unassembled WGS sequence"/>
</dbReference>
<dbReference type="EMBL" id="JACNJN010000176">
    <property type="protein sequence ID" value="MBC8336598.1"/>
    <property type="molecule type" value="Genomic_DNA"/>
</dbReference>
<comment type="caution">
    <text evidence="2">The sequence shown here is derived from an EMBL/GenBank/DDBJ whole genome shotgun (WGS) entry which is preliminary data.</text>
</comment>
<keyword evidence="1" id="KW-0812">Transmembrane</keyword>
<evidence type="ECO:0000313" key="2">
    <source>
        <dbReference type="EMBL" id="MBC8336598.1"/>
    </source>
</evidence>
<feature type="transmembrane region" description="Helical" evidence="1">
    <location>
        <begin position="152"/>
        <end position="173"/>
    </location>
</feature>
<accession>A0A8J6TH39</accession>
<dbReference type="AlphaFoldDB" id="A0A8J6TH39"/>
<protein>
    <submittedName>
        <fullName evidence="2">Uncharacterized protein</fullName>
    </submittedName>
</protein>
<keyword evidence="1" id="KW-0472">Membrane</keyword>
<feature type="transmembrane region" description="Helical" evidence="1">
    <location>
        <begin position="185"/>
        <end position="206"/>
    </location>
</feature>
<sequence>MTHPTILDIVLLLATGATAAYMIWRFWTRYGWEKKVYALYYILGFAVLFVSGVLLIFMGYEILATPFVLTVASLIPFGISVGIVRQYYDKFKKGYIWFATIGLLAIAVASFADIEILRKIAVPLFHGVAGLIIFLGPFLVKKYGEGNPAKGFEWVGIGGVLIGLGGIALAFIVSGAQLLFFSPAFVFNILAGLLLLMALAFAWGFMKDIKK</sequence>
<keyword evidence="1" id="KW-1133">Transmembrane helix</keyword>
<feature type="transmembrane region" description="Helical" evidence="1">
    <location>
        <begin position="120"/>
        <end position="140"/>
    </location>
</feature>
<feature type="transmembrane region" description="Helical" evidence="1">
    <location>
        <begin position="6"/>
        <end position="24"/>
    </location>
</feature>